<dbReference type="EMBL" id="SCWC02000008">
    <property type="protein sequence ID" value="KAA1037652.1"/>
    <property type="molecule type" value="Genomic_DNA"/>
</dbReference>
<dbReference type="InterPro" id="IPR005019">
    <property type="entry name" value="Adenine_glyco"/>
</dbReference>
<dbReference type="PANTHER" id="PTHR30037">
    <property type="entry name" value="DNA-3-METHYLADENINE GLYCOSYLASE 1"/>
    <property type="match status" value="1"/>
</dbReference>
<dbReference type="Pfam" id="PF03352">
    <property type="entry name" value="Adenine_glyco"/>
    <property type="match status" value="1"/>
</dbReference>
<dbReference type="Gene3D" id="1.10.340.30">
    <property type="entry name" value="Hypothetical protein, domain 2"/>
    <property type="match status" value="1"/>
</dbReference>
<dbReference type="SUPFAM" id="SSF48150">
    <property type="entry name" value="DNA-glycosylase"/>
    <property type="match status" value="1"/>
</dbReference>
<keyword evidence="2" id="KW-1185">Reference proteome</keyword>
<dbReference type="InterPro" id="IPR052891">
    <property type="entry name" value="DNA-3mA_glycosylase"/>
</dbReference>
<proteinExistence type="predicted"/>
<dbReference type="PANTHER" id="PTHR30037:SF4">
    <property type="entry name" value="DNA-3-METHYLADENINE GLYCOSYLASE I"/>
    <property type="match status" value="1"/>
</dbReference>
<comment type="caution">
    <text evidence="1">The sequence shown here is derived from an EMBL/GenBank/DDBJ whole genome shotgun (WGS) entry which is preliminary data.</text>
</comment>
<dbReference type="Proteomes" id="UP000295735">
    <property type="component" value="Unassembled WGS sequence"/>
</dbReference>
<evidence type="ECO:0000313" key="1">
    <source>
        <dbReference type="EMBL" id="KAA1037652.1"/>
    </source>
</evidence>
<evidence type="ECO:0000313" key="2">
    <source>
        <dbReference type="Proteomes" id="UP000295735"/>
    </source>
</evidence>
<name>A0ABQ6R708_9STAP</name>
<dbReference type="InterPro" id="IPR011257">
    <property type="entry name" value="DNA_glycosylase"/>
</dbReference>
<protein>
    <submittedName>
        <fullName evidence="1">DNA-3-methyladenine glycosylase I</fullName>
    </submittedName>
</protein>
<organism evidence="1 2">
    <name type="scientific">Macrococcus equipercicus</name>
    <dbReference type="NCBI Taxonomy" id="69967"/>
    <lineage>
        <taxon>Bacteria</taxon>
        <taxon>Bacillati</taxon>
        <taxon>Bacillota</taxon>
        <taxon>Bacilli</taxon>
        <taxon>Bacillales</taxon>
        <taxon>Staphylococcaceae</taxon>
        <taxon>Macrococcus</taxon>
    </lineage>
</organism>
<gene>
    <name evidence="1" type="ORF">ERX35_009610</name>
</gene>
<reference evidence="1 2" key="1">
    <citation type="submission" date="2019-09" db="EMBL/GenBank/DDBJ databases">
        <authorList>
            <person name="Mazhar S."/>
            <person name="Altermann E."/>
            <person name="Hill C."/>
            <person name="Mcauliffe O."/>
        </authorList>
    </citation>
    <scope>NUCLEOTIDE SEQUENCE [LARGE SCALE GENOMIC DNA]</scope>
    <source>
        <strain evidence="1 2">ATCC 51831</strain>
    </source>
</reference>
<sequence>MTRFSWADAHPLLTEYYDTEWGRPVFDDWLLFELLILEGFQAGLSWLTVLKKRKTMQIAFSGFEVAEIVKYDDNTLNTILDIPDMIKHRAKVESVVTNARAFQKVQQEFGSFSDYIWAFVDEPVVRYYEREADVPVKDELSEAVSRDLKKRGFKFIGPVVSYSYLSAIGMIQDRLR</sequence>
<accession>A0ABQ6R708</accession>